<dbReference type="EMBL" id="PKQI01000002">
    <property type="protein sequence ID" value="NNV20672.1"/>
    <property type="molecule type" value="Genomic_DNA"/>
</dbReference>
<protein>
    <recommendedName>
        <fullName evidence="3">Mor transcription activator domain-containing protein</fullName>
    </recommendedName>
</protein>
<comment type="caution">
    <text evidence="1">The sequence shown here is derived from an EMBL/GenBank/DDBJ whole genome shotgun (WGS) entry which is preliminary data.</text>
</comment>
<sequence>MRDESNSLITELIDLLGEDGLIQLADAHGGIRLYVPSPSNVGRSQLVDTLGFDIVNKLARRYGGDGFTVPLIRDMRARRDRDQGLSNAQIARRLGIREDAVEKIFNRSPVKYRPKKKDDRQIEMFPSE</sequence>
<dbReference type="Proteomes" id="UP000526233">
    <property type="component" value="Unassembled WGS sequence"/>
</dbReference>
<name>A0A7Y3T7K4_9HYPH</name>
<dbReference type="RefSeq" id="WP_171379943.1">
    <property type="nucleotide sequence ID" value="NZ_PKQI01000002.1"/>
</dbReference>
<evidence type="ECO:0000313" key="2">
    <source>
        <dbReference type="Proteomes" id="UP000526233"/>
    </source>
</evidence>
<evidence type="ECO:0008006" key="3">
    <source>
        <dbReference type="Google" id="ProtNLM"/>
    </source>
</evidence>
<dbReference type="AlphaFoldDB" id="A0A7Y3T7K4"/>
<gene>
    <name evidence="1" type="ORF">EHE22_09560</name>
</gene>
<reference evidence="1 2" key="1">
    <citation type="submission" date="2018-11" db="EMBL/GenBank/DDBJ databases">
        <title>Genome sequencing and analysis.</title>
        <authorList>
            <person name="Huang Y.-T."/>
        </authorList>
    </citation>
    <scope>NUCLEOTIDE SEQUENCE [LARGE SCALE GENOMIC DNA]</scope>
    <source>
        <strain evidence="1 2">SHIN</strain>
    </source>
</reference>
<organism evidence="1 2">
    <name type="scientific">Brucella pseudogrignonensis</name>
    <dbReference type="NCBI Taxonomy" id="419475"/>
    <lineage>
        <taxon>Bacteria</taxon>
        <taxon>Pseudomonadati</taxon>
        <taxon>Pseudomonadota</taxon>
        <taxon>Alphaproteobacteria</taxon>
        <taxon>Hyphomicrobiales</taxon>
        <taxon>Brucellaceae</taxon>
        <taxon>Brucella/Ochrobactrum group</taxon>
        <taxon>Brucella</taxon>
    </lineage>
</organism>
<proteinExistence type="predicted"/>
<evidence type="ECO:0000313" key="1">
    <source>
        <dbReference type="EMBL" id="NNV20672.1"/>
    </source>
</evidence>
<accession>A0A7Y3T7K4</accession>